<dbReference type="Pfam" id="PF12777">
    <property type="entry name" value="MT"/>
    <property type="match status" value="1"/>
</dbReference>
<sequence>MLPATIFTPQLLSELKSNCQFEESKNQNEDFIEWRQKEAITKSIRQNLHVIFRVERATIEKYQKQFQQISNYSLACLLKWKESELLSFAELTLQKSLLFVSDEVTKFAQKLYYLFKFAQKQISNLQTLSFLDFAKQYIHLVKEKKSSIELLDKRYKTGISKLEKANEQVNFLQQELLRLQPELVRTSLETTVLMSTIERETIEIENAREVVAANEFKANEAATKAQSLKAECEREVAEAIPALEAAIDALQVLNQTDISLLKTIRVPPNGVRLLTKEK</sequence>
<name>A0A914PU74_9BILA</name>
<keyword evidence="1" id="KW-0175">Coiled coil</keyword>
<dbReference type="GO" id="GO:0060294">
    <property type="term" value="P:cilium movement involved in cell motility"/>
    <property type="evidence" value="ECO:0007669"/>
    <property type="project" value="TreeGrafter"/>
</dbReference>
<dbReference type="Gene3D" id="1.20.920.20">
    <property type="match status" value="1"/>
</dbReference>
<reference evidence="4" key="1">
    <citation type="submission" date="2022-11" db="UniProtKB">
        <authorList>
            <consortium name="WormBaseParasite"/>
        </authorList>
    </citation>
    <scope>IDENTIFICATION</scope>
</reference>
<evidence type="ECO:0000313" key="4">
    <source>
        <dbReference type="WBParaSite" id="PDA_v2.g18403.t1"/>
    </source>
</evidence>
<evidence type="ECO:0000259" key="2">
    <source>
        <dbReference type="Pfam" id="PF12777"/>
    </source>
</evidence>
<evidence type="ECO:0000256" key="1">
    <source>
        <dbReference type="SAM" id="Coils"/>
    </source>
</evidence>
<feature type="domain" description="Dynein heavy chain coiled coil stalk" evidence="2">
    <location>
        <begin position="154"/>
        <end position="272"/>
    </location>
</feature>
<dbReference type="PANTHER" id="PTHR10676">
    <property type="entry name" value="DYNEIN HEAVY CHAIN FAMILY PROTEIN"/>
    <property type="match status" value="1"/>
</dbReference>
<feature type="coiled-coil region" evidence="1">
    <location>
        <begin position="155"/>
        <end position="182"/>
    </location>
</feature>
<proteinExistence type="predicted"/>
<dbReference type="PANTHER" id="PTHR10676:SF242">
    <property type="entry name" value="DYNEIN AXONEMAL HEAVY CHAIN 3"/>
    <property type="match status" value="1"/>
</dbReference>
<dbReference type="InterPro" id="IPR026983">
    <property type="entry name" value="DHC"/>
</dbReference>
<dbReference type="GO" id="GO:0097729">
    <property type="term" value="C:9+2 motile cilium"/>
    <property type="evidence" value="ECO:0007669"/>
    <property type="project" value="TreeGrafter"/>
</dbReference>
<dbReference type="GO" id="GO:0008569">
    <property type="term" value="F:minus-end-directed microtubule motor activity"/>
    <property type="evidence" value="ECO:0007669"/>
    <property type="project" value="TreeGrafter"/>
</dbReference>
<dbReference type="GO" id="GO:0045505">
    <property type="term" value="F:dynein intermediate chain binding"/>
    <property type="evidence" value="ECO:0007669"/>
    <property type="project" value="InterPro"/>
</dbReference>
<dbReference type="Proteomes" id="UP000887578">
    <property type="component" value="Unplaced"/>
</dbReference>
<protein>
    <submittedName>
        <fullName evidence="4">Dynein heavy chain coiled coil stalk domain-containing protein</fullName>
    </submittedName>
</protein>
<dbReference type="InterPro" id="IPR024743">
    <property type="entry name" value="Dynein_HC_stalk"/>
</dbReference>
<dbReference type="WBParaSite" id="PDA_v2.g18403.t1">
    <property type="protein sequence ID" value="PDA_v2.g18403.t1"/>
    <property type="gene ID" value="PDA_v2.g18403"/>
</dbReference>
<evidence type="ECO:0000313" key="3">
    <source>
        <dbReference type="Proteomes" id="UP000887578"/>
    </source>
</evidence>
<dbReference type="GO" id="GO:0051959">
    <property type="term" value="F:dynein light intermediate chain binding"/>
    <property type="evidence" value="ECO:0007669"/>
    <property type="project" value="InterPro"/>
</dbReference>
<accession>A0A914PU74</accession>
<dbReference type="GO" id="GO:0036156">
    <property type="term" value="C:inner dynein arm"/>
    <property type="evidence" value="ECO:0007669"/>
    <property type="project" value="TreeGrafter"/>
</dbReference>
<organism evidence="3 4">
    <name type="scientific">Panagrolaimus davidi</name>
    <dbReference type="NCBI Taxonomy" id="227884"/>
    <lineage>
        <taxon>Eukaryota</taxon>
        <taxon>Metazoa</taxon>
        <taxon>Ecdysozoa</taxon>
        <taxon>Nematoda</taxon>
        <taxon>Chromadorea</taxon>
        <taxon>Rhabditida</taxon>
        <taxon>Tylenchina</taxon>
        <taxon>Panagrolaimomorpha</taxon>
        <taxon>Panagrolaimoidea</taxon>
        <taxon>Panagrolaimidae</taxon>
        <taxon>Panagrolaimus</taxon>
    </lineage>
</organism>
<keyword evidence="3" id="KW-1185">Reference proteome</keyword>
<dbReference type="AlphaFoldDB" id="A0A914PU74"/>